<name>A0A8D2J8Q0_VARKO</name>
<dbReference type="GO" id="GO:0003723">
    <property type="term" value="F:RNA binding"/>
    <property type="evidence" value="ECO:0007669"/>
    <property type="project" value="TreeGrafter"/>
</dbReference>
<dbReference type="InterPro" id="IPR027073">
    <property type="entry name" value="5_3_exoribonuclease"/>
</dbReference>
<proteinExistence type="inferred from homology"/>
<dbReference type="Pfam" id="PF17846">
    <property type="entry name" value="XRN_M"/>
    <property type="match status" value="1"/>
</dbReference>
<reference evidence="8" key="2">
    <citation type="submission" date="2025-09" db="UniProtKB">
        <authorList>
            <consortium name="Ensembl"/>
        </authorList>
    </citation>
    <scope>IDENTIFICATION</scope>
</reference>
<keyword evidence="9" id="KW-1185">Reference proteome</keyword>
<feature type="compositionally biased region" description="Polar residues" evidence="6">
    <location>
        <begin position="325"/>
        <end position="335"/>
    </location>
</feature>
<evidence type="ECO:0000313" key="9">
    <source>
        <dbReference type="Proteomes" id="UP000694545"/>
    </source>
</evidence>
<dbReference type="AlphaFoldDB" id="A0A8D2J8Q0"/>
<accession>A0A8D2J8Q0</accession>
<dbReference type="FunFam" id="1.25.40.1050:FF:000002">
    <property type="entry name" value="5'-3' exoribonuclease"/>
    <property type="match status" value="1"/>
</dbReference>
<feature type="region of interest" description="Disordered" evidence="6">
    <location>
        <begin position="323"/>
        <end position="356"/>
    </location>
</feature>
<evidence type="ECO:0000313" key="8">
    <source>
        <dbReference type="Ensembl" id="ENSVKKP00000006029.1"/>
    </source>
</evidence>
<keyword evidence="3" id="KW-0540">Nuclease</keyword>
<sequence length="384" mass="43419">MLSDFEKGTKPFKPLEQLMGVFPAASGNFLPPTWRKLMTDPESSIIDFYPEDFAIDLNGKKYAWQGVALLPFVDERRLRAALAEVYPDLTPEENRRNSLGGDVLFIGKHHQLHDFVLEQYKTSEKEPVDIPPELCHGIQGKLALNENPVLPDETVQSPVPQLRDLTQNSAISFKDPQYPEDYIFKAVVLSGAKKPPAVLKPGDWEKTNNDGRPWRPQLGFNRNRRQVHLDQSAFRTLGHSMPRDRGQSGSGVYSNIAPHGAYNQGNAYRPLLGRPQQQIPKLLSNLRPQDSWNGPTPLFQQPPQRFDRNSGATPLLAWNRMPHSQGPSYQQNQYQAPGGPMNYPHRPSDRRDRGRQVTKQCVVFAWASGNAMPILHASKMAYEK</sequence>
<dbReference type="PANTHER" id="PTHR12341">
    <property type="entry name" value="5'-&gt;3' EXORIBONUCLEASE"/>
    <property type="match status" value="1"/>
</dbReference>
<evidence type="ECO:0000256" key="1">
    <source>
        <dbReference type="ARBA" id="ARBA00006994"/>
    </source>
</evidence>
<evidence type="ECO:0000256" key="3">
    <source>
        <dbReference type="ARBA" id="ARBA00022722"/>
    </source>
</evidence>
<feature type="region of interest" description="Disordered" evidence="6">
    <location>
        <begin position="199"/>
        <end position="218"/>
    </location>
</feature>
<keyword evidence="5" id="KW-0269">Exonuclease</keyword>
<feature type="domain" description="Xrn1 helical" evidence="7">
    <location>
        <begin position="4"/>
        <end position="204"/>
    </location>
</feature>
<keyword evidence="4" id="KW-0378">Hydrolase</keyword>
<keyword evidence="2" id="KW-0507">mRNA processing</keyword>
<dbReference type="Proteomes" id="UP000694545">
    <property type="component" value="Unplaced"/>
</dbReference>
<evidence type="ECO:0000259" key="7">
    <source>
        <dbReference type="Pfam" id="PF17846"/>
    </source>
</evidence>
<dbReference type="GO" id="GO:0000956">
    <property type="term" value="P:nuclear-transcribed mRNA catabolic process"/>
    <property type="evidence" value="ECO:0007669"/>
    <property type="project" value="TreeGrafter"/>
</dbReference>
<organism evidence="8 9">
    <name type="scientific">Varanus komodoensis</name>
    <name type="common">Komodo dragon</name>
    <dbReference type="NCBI Taxonomy" id="61221"/>
    <lineage>
        <taxon>Eukaryota</taxon>
        <taxon>Metazoa</taxon>
        <taxon>Chordata</taxon>
        <taxon>Craniata</taxon>
        <taxon>Vertebrata</taxon>
        <taxon>Euteleostomi</taxon>
        <taxon>Lepidosauria</taxon>
        <taxon>Squamata</taxon>
        <taxon>Bifurcata</taxon>
        <taxon>Unidentata</taxon>
        <taxon>Episquamata</taxon>
        <taxon>Toxicofera</taxon>
        <taxon>Anguimorpha</taxon>
        <taxon>Paleoanguimorpha</taxon>
        <taxon>Varanoidea</taxon>
        <taxon>Varanidae</taxon>
        <taxon>Varanus</taxon>
    </lineage>
</organism>
<dbReference type="GO" id="GO:0004534">
    <property type="term" value="F:5'-3' RNA exonuclease activity"/>
    <property type="evidence" value="ECO:0007669"/>
    <property type="project" value="TreeGrafter"/>
</dbReference>
<feature type="compositionally biased region" description="Basic and acidic residues" evidence="6">
    <location>
        <begin position="346"/>
        <end position="355"/>
    </location>
</feature>
<reference evidence="8" key="1">
    <citation type="submission" date="2025-08" db="UniProtKB">
        <authorList>
            <consortium name="Ensembl"/>
        </authorList>
    </citation>
    <scope>IDENTIFICATION</scope>
</reference>
<dbReference type="Gene3D" id="1.25.40.1050">
    <property type="match status" value="1"/>
</dbReference>
<evidence type="ECO:0000256" key="6">
    <source>
        <dbReference type="SAM" id="MobiDB-lite"/>
    </source>
</evidence>
<feature type="compositionally biased region" description="Basic and acidic residues" evidence="6">
    <location>
        <begin position="202"/>
        <end position="213"/>
    </location>
</feature>
<dbReference type="Ensembl" id="ENSVKKT00000006190.1">
    <property type="protein sequence ID" value="ENSVKKP00000006029.1"/>
    <property type="gene ID" value="ENSVKKG00000004381.1"/>
</dbReference>
<protein>
    <submittedName>
        <fullName evidence="8">5'-3' exoribonuclease 2</fullName>
    </submittedName>
</protein>
<evidence type="ECO:0000256" key="5">
    <source>
        <dbReference type="ARBA" id="ARBA00022839"/>
    </source>
</evidence>
<dbReference type="PANTHER" id="PTHR12341:SF41">
    <property type="entry name" value="5'-3' EXORIBONUCLEASE 2"/>
    <property type="match status" value="1"/>
</dbReference>
<evidence type="ECO:0000256" key="4">
    <source>
        <dbReference type="ARBA" id="ARBA00022801"/>
    </source>
</evidence>
<comment type="similarity">
    <text evidence="1">Belongs to the 5'-3' exonuclease family. XRN2/RAT1 subfamily.</text>
</comment>
<dbReference type="InterPro" id="IPR041412">
    <property type="entry name" value="Xrn1_helical"/>
</dbReference>
<dbReference type="GO" id="GO:0006397">
    <property type="term" value="P:mRNA processing"/>
    <property type="evidence" value="ECO:0007669"/>
    <property type="project" value="UniProtKB-KW"/>
</dbReference>
<evidence type="ECO:0000256" key="2">
    <source>
        <dbReference type="ARBA" id="ARBA00022664"/>
    </source>
</evidence>
<dbReference type="GO" id="GO:0005634">
    <property type="term" value="C:nucleus"/>
    <property type="evidence" value="ECO:0007669"/>
    <property type="project" value="TreeGrafter"/>
</dbReference>